<protein>
    <submittedName>
        <fullName evidence="1">Uncharacterized protein</fullName>
    </submittedName>
</protein>
<proteinExistence type="predicted"/>
<reference evidence="1" key="1">
    <citation type="submission" date="2014-05" db="EMBL/GenBank/DDBJ databases">
        <authorList>
            <person name="Chronopoulou M."/>
        </authorList>
    </citation>
    <scope>NUCLEOTIDE SEQUENCE</scope>
    <source>
        <tissue evidence="1">Whole organism</tissue>
    </source>
</reference>
<feature type="non-terminal residue" evidence="1">
    <location>
        <position position="1"/>
    </location>
</feature>
<organism evidence="1">
    <name type="scientific">Lepeophtheirus salmonis</name>
    <name type="common">Salmon louse</name>
    <name type="synonym">Caligus salmonis</name>
    <dbReference type="NCBI Taxonomy" id="72036"/>
    <lineage>
        <taxon>Eukaryota</taxon>
        <taxon>Metazoa</taxon>
        <taxon>Ecdysozoa</taxon>
        <taxon>Arthropoda</taxon>
        <taxon>Crustacea</taxon>
        <taxon>Multicrustacea</taxon>
        <taxon>Hexanauplia</taxon>
        <taxon>Copepoda</taxon>
        <taxon>Siphonostomatoida</taxon>
        <taxon>Caligidae</taxon>
        <taxon>Lepeophtheirus</taxon>
    </lineage>
</organism>
<evidence type="ECO:0000313" key="1">
    <source>
        <dbReference type="EMBL" id="CDW38434.1"/>
    </source>
</evidence>
<name>A0A0K2UJJ5_LEPSM</name>
<dbReference type="EMBL" id="HACA01021073">
    <property type="protein sequence ID" value="CDW38434.1"/>
    <property type="molecule type" value="Transcribed_RNA"/>
</dbReference>
<dbReference type="AlphaFoldDB" id="A0A0K2UJJ5"/>
<sequence length="174" mass="19273">FPIKNHSFSSNSNQQKCSASSLLVPSSPPFLESIPLLIQLPIIQLLLLTTQHLHTNPLLMMSHPSPMLSNTGLLMTTPEPSSLLRKTLMPRLSLDPTKLLFPMVVSKLSPTPLMTMLDSSLMLNMKVSQLTPSMNLSLLPTSQLLTSLLPFTILPLPHTTPKKELFVCDIFIYS</sequence>
<accession>A0A0K2UJJ5</accession>